<accession>A0A6J6D9R1</accession>
<protein>
    <submittedName>
        <fullName evidence="2">Unannotated protein</fullName>
    </submittedName>
</protein>
<feature type="transmembrane region" description="Helical" evidence="1">
    <location>
        <begin position="36"/>
        <end position="57"/>
    </location>
</feature>
<keyword evidence="1" id="KW-1133">Transmembrane helix</keyword>
<keyword evidence="1" id="KW-0472">Membrane</keyword>
<keyword evidence="1" id="KW-0812">Transmembrane</keyword>
<sequence length="60" mass="6493">MPIAMALAWIVFAPHLAINVFHMTKRVPISSVSEGIGPWIVSGIYLIAILNAAIMSFPKS</sequence>
<dbReference type="EMBL" id="CAEZTB010000121">
    <property type="protein sequence ID" value="CAB4559549.1"/>
    <property type="molecule type" value="Genomic_DNA"/>
</dbReference>
<reference evidence="2" key="1">
    <citation type="submission" date="2020-05" db="EMBL/GenBank/DDBJ databases">
        <authorList>
            <person name="Chiriac C."/>
            <person name="Salcher M."/>
            <person name="Ghai R."/>
            <person name="Kavagutti S V."/>
        </authorList>
    </citation>
    <scope>NUCLEOTIDE SEQUENCE</scope>
</reference>
<organism evidence="2">
    <name type="scientific">freshwater metagenome</name>
    <dbReference type="NCBI Taxonomy" id="449393"/>
    <lineage>
        <taxon>unclassified sequences</taxon>
        <taxon>metagenomes</taxon>
        <taxon>ecological metagenomes</taxon>
    </lineage>
</organism>
<evidence type="ECO:0000313" key="2">
    <source>
        <dbReference type="EMBL" id="CAB4559549.1"/>
    </source>
</evidence>
<gene>
    <name evidence="2" type="ORF">UFOPK1581_00704</name>
</gene>
<proteinExistence type="predicted"/>
<dbReference type="AlphaFoldDB" id="A0A6J6D9R1"/>
<name>A0A6J6D9R1_9ZZZZ</name>
<evidence type="ECO:0000256" key="1">
    <source>
        <dbReference type="SAM" id="Phobius"/>
    </source>
</evidence>